<accession>N0BL54</accession>
<proteinExistence type="predicted"/>
<dbReference type="Proteomes" id="UP000013307">
    <property type="component" value="Chromosome"/>
</dbReference>
<protein>
    <submittedName>
        <fullName evidence="1">Uncharacterized protein</fullName>
    </submittedName>
</protein>
<evidence type="ECO:0000313" key="1">
    <source>
        <dbReference type="EMBL" id="AGK60935.1"/>
    </source>
</evidence>
<dbReference type="KEGG" id="ast:Asulf_00930"/>
<gene>
    <name evidence="1" type="ORF">Asulf_00930</name>
</gene>
<dbReference type="RefSeq" id="WP_015590533.1">
    <property type="nucleotide sequence ID" value="NC_021169.1"/>
</dbReference>
<organism evidence="1 2">
    <name type="scientific">Archaeoglobus sulfaticallidus PM70-1</name>
    <dbReference type="NCBI Taxonomy" id="387631"/>
    <lineage>
        <taxon>Archaea</taxon>
        <taxon>Methanobacteriati</taxon>
        <taxon>Methanobacteriota</taxon>
        <taxon>Archaeoglobi</taxon>
        <taxon>Archaeoglobales</taxon>
        <taxon>Archaeoglobaceae</taxon>
        <taxon>Archaeoglobus</taxon>
    </lineage>
</organism>
<dbReference type="GeneID" id="25398463"/>
<dbReference type="STRING" id="387631.Asulf_00930"/>
<reference evidence="1 2" key="1">
    <citation type="journal article" date="2013" name="Genome Announc.">
        <title>Complete Genome Sequence of the Thermophilic and Facultatively Chemolithoautotrophic Sulfate Reducer Archaeoglobus sulfaticallidus Strain PM70-1T.</title>
        <authorList>
            <person name="Stokke R."/>
            <person name="Hocking W.P."/>
            <person name="Steinsbu B.O."/>
            <person name="Steen I.H."/>
        </authorList>
    </citation>
    <scope>NUCLEOTIDE SEQUENCE [LARGE SCALE GENOMIC DNA]</scope>
    <source>
        <strain evidence="1">PM70-1</strain>
    </source>
</reference>
<keyword evidence="2" id="KW-1185">Reference proteome</keyword>
<dbReference type="EMBL" id="CP005290">
    <property type="protein sequence ID" value="AGK60935.1"/>
    <property type="molecule type" value="Genomic_DNA"/>
</dbReference>
<dbReference type="HOGENOM" id="CLU_2313631_0_0_2"/>
<sequence length="99" mass="10956">MDEIKPFAAGFEFEIMPEVLKPFKSGDKMRIQLIFRGKSVNGVVKVGTKDGIDEVAVDGFCEITLKEGVNVIVARYVDEISMGVYDKRNLTATLTVVAR</sequence>
<evidence type="ECO:0000313" key="2">
    <source>
        <dbReference type="Proteomes" id="UP000013307"/>
    </source>
</evidence>
<dbReference type="AlphaFoldDB" id="N0BL54"/>
<name>N0BL54_9EURY</name>